<dbReference type="PANTHER" id="PTHR36845:SF1">
    <property type="entry name" value="HYDROLASE, PUTATIVE (AFU_ORTHOLOGUE AFUA_7G05090)-RELATED"/>
    <property type="match status" value="1"/>
</dbReference>
<accession>A0ABW5DKQ4</accession>
<evidence type="ECO:0000256" key="2">
    <source>
        <dbReference type="ARBA" id="ARBA00038358"/>
    </source>
</evidence>
<evidence type="ECO:0000313" key="3">
    <source>
        <dbReference type="EMBL" id="MFD2261514.1"/>
    </source>
</evidence>
<dbReference type="Proteomes" id="UP001597295">
    <property type="component" value="Unassembled WGS sequence"/>
</dbReference>
<evidence type="ECO:0000256" key="1">
    <source>
        <dbReference type="ARBA" id="ARBA00022801"/>
    </source>
</evidence>
<dbReference type="SUPFAM" id="SSF48208">
    <property type="entry name" value="Six-hairpin glycosidases"/>
    <property type="match status" value="1"/>
</dbReference>
<dbReference type="InterPro" id="IPR008928">
    <property type="entry name" value="6-hairpin_glycosidase_sf"/>
</dbReference>
<dbReference type="RefSeq" id="WP_379874405.1">
    <property type="nucleotide sequence ID" value="NZ_JBHUIP010000001.1"/>
</dbReference>
<evidence type="ECO:0008006" key="5">
    <source>
        <dbReference type="Google" id="ProtNLM"/>
    </source>
</evidence>
<dbReference type="Gene3D" id="1.50.10.10">
    <property type="match status" value="1"/>
</dbReference>
<organism evidence="3 4">
    <name type="scientific">Lacibacterium aquatile</name>
    <dbReference type="NCBI Taxonomy" id="1168082"/>
    <lineage>
        <taxon>Bacteria</taxon>
        <taxon>Pseudomonadati</taxon>
        <taxon>Pseudomonadota</taxon>
        <taxon>Alphaproteobacteria</taxon>
        <taxon>Rhodospirillales</taxon>
        <taxon>Rhodospirillaceae</taxon>
    </lineage>
</organism>
<keyword evidence="4" id="KW-1185">Reference proteome</keyword>
<evidence type="ECO:0000313" key="4">
    <source>
        <dbReference type="Proteomes" id="UP001597295"/>
    </source>
</evidence>
<comment type="caution">
    <text evidence="3">The sequence shown here is derived from an EMBL/GenBank/DDBJ whole genome shotgun (WGS) entry which is preliminary data.</text>
</comment>
<comment type="similarity">
    <text evidence="2">Belongs to the glycosyl hydrolase 88 family.</text>
</comment>
<dbReference type="InterPro" id="IPR052369">
    <property type="entry name" value="UG_Glycosaminoglycan_Hydrolase"/>
</dbReference>
<sequence>MSAQQETAALSKAAKPTLVKPAYRPVARYQAALERCVAKLKTTMPVIGLRNPKIGLADNSWKYCSDIDWVIGFQSGQLWLALQLTGDPVFLNAARARRPAFRKILNNRLARDHDLGFQFSLSCVADYMMTADREARDMGIKAAEALASRFQDEGGYIQAWHPKSHPEPEHASFVAGRVIVDCMQNLALLHWAYAETAVKDFQEIALIHAETNAKHLIRADDTSFHTFIFDAASGKPVRGETHQGYKDDSCWSRGQAWMIHGYAQCALTTGRQEDLTIAKRLAAKAEQLMGNDKVPIWDYNVTDPAISHRDSSAGAIMAAGAYLIADQCEGDEAARWAAWGDRLLDGLLETCDLTEDPNALGLLAHGASHVGRGLSDAMLPYGDYYFMEALMRAVGHRHFFW</sequence>
<dbReference type="PANTHER" id="PTHR36845">
    <property type="entry name" value="HYDROLASE, PUTATIVE (AFU_ORTHOLOGUE AFUA_7G05090)-RELATED"/>
    <property type="match status" value="1"/>
</dbReference>
<protein>
    <recommendedName>
        <fullName evidence="5">Glycosyl hydrolase</fullName>
    </recommendedName>
</protein>
<dbReference type="EMBL" id="JBHUIP010000001">
    <property type="protein sequence ID" value="MFD2261514.1"/>
    <property type="molecule type" value="Genomic_DNA"/>
</dbReference>
<proteinExistence type="inferred from homology"/>
<keyword evidence="1" id="KW-0378">Hydrolase</keyword>
<gene>
    <name evidence="3" type="ORF">ACFSM5_01350</name>
</gene>
<dbReference type="InterPro" id="IPR012341">
    <property type="entry name" value="6hp_glycosidase-like_sf"/>
</dbReference>
<name>A0ABW5DKQ4_9PROT</name>
<reference evidence="4" key="1">
    <citation type="journal article" date="2019" name="Int. J. Syst. Evol. Microbiol.">
        <title>The Global Catalogue of Microorganisms (GCM) 10K type strain sequencing project: providing services to taxonomists for standard genome sequencing and annotation.</title>
        <authorList>
            <consortium name="The Broad Institute Genomics Platform"/>
            <consortium name="The Broad Institute Genome Sequencing Center for Infectious Disease"/>
            <person name="Wu L."/>
            <person name="Ma J."/>
        </authorList>
    </citation>
    <scope>NUCLEOTIDE SEQUENCE [LARGE SCALE GENOMIC DNA]</scope>
    <source>
        <strain evidence="4">CGMCC 1.19062</strain>
    </source>
</reference>